<dbReference type="InterPro" id="IPR050261">
    <property type="entry name" value="FrsA_esterase"/>
</dbReference>
<dbReference type="InterPro" id="IPR022742">
    <property type="entry name" value="Hydrolase_4"/>
</dbReference>
<dbReference type="RefSeq" id="WP_197531724.1">
    <property type="nucleotide sequence ID" value="NZ_SIHJ01000005.1"/>
</dbReference>
<dbReference type="Pfam" id="PF12146">
    <property type="entry name" value="Hydrolase_4"/>
    <property type="match status" value="1"/>
</dbReference>
<dbReference type="Proteomes" id="UP000316714">
    <property type="component" value="Unassembled WGS sequence"/>
</dbReference>
<dbReference type="PANTHER" id="PTHR22946">
    <property type="entry name" value="DIENELACTONE HYDROLASE DOMAIN-CONTAINING PROTEIN-RELATED"/>
    <property type="match status" value="1"/>
</dbReference>
<comment type="caution">
    <text evidence="3">The sequence shown here is derived from an EMBL/GenBank/DDBJ whole genome shotgun (WGS) entry which is preliminary data.</text>
</comment>
<keyword evidence="4" id="KW-1185">Reference proteome</keyword>
<dbReference type="SUPFAM" id="SSF53474">
    <property type="entry name" value="alpha/beta-Hydrolases"/>
    <property type="match status" value="1"/>
</dbReference>
<protein>
    <submittedName>
        <fullName evidence="3">Alpha/beta hydrolase family protein</fullName>
    </submittedName>
</protein>
<dbReference type="Gene3D" id="3.40.50.1820">
    <property type="entry name" value="alpha/beta hydrolase"/>
    <property type="match status" value="1"/>
</dbReference>
<evidence type="ECO:0000259" key="2">
    <source>
        <dbReference type="Pfam" id="PF12146"/>
    </source>
</evidence>
<dbReference type="PANTHER" id="PTHR22946:SF9">
    <property type="entry name" value="POLYKETIDE TRANSFERASE AF380"/>
    <property type="match status" value="1"/>
</dbReference>
<dbReference type="GO" id="GO:0052689">
    <property type="term" value="F:carboxylic ester hydrolase activity"/>
    <property type="evidence" value="ECO:0007669"/>
    <property type="project" value="UniProtKB-ARBA"/>
</dbReference>
<dbReference type="EMBL" id="SIHJ01000005">
    <property type="protein sequence ID" value="TWT30496.1"/>
    <property type="molecule type" value="Genomic_DNA"/>
</dbReference>
<dbReference type="AlphaFoldDB" id="A0A5C5UVR5"/>
<evidence type="ECO:0000313" key="4">
    <source>
        <dbReference type="Proteomes" id="UP000316714"/>
    </source>
</evidence>
<evidence type="ECO:0000256" key="1">
    <source>
        <dbReference type="ARBA" id="ARBA00022801"/>
    </source>
</evidence>
<evidence type="ECO:0000313" key="3">
    <source>
        <dbReference type="EMBL" id="TWT30496.1"/>
    </source>
</evidence>
<keyword evidence="1 3" id="KW-0378">Hydrolase</keyword>
<proteinExistence type="predicted"/>
<organism evidence="3 4">
    <name type="scientific">Posidoniimonas corsicana</name>
    <dbReference type="NCBI Taxonomy" id="1938618"/>
    <lineage>
        <taxon>Bacteria</taxon>
        <taxon>Pseudomonadati</taxon>
        <taxon>Planctomycetota</taxon>
        <taxon>Planctomycetia</taxon>
        <taxon>Pirellulales</taxon>
        <taxon>Lacipirellulaceae</taxon>
        <taxon>Posidoniimonas</taxon>
    </lineage>
</organism>
<name>A0A5C5UVR5_9BACT</name>
<reference evidence="3 4" key="1">
    <citation type="submission" date="2019-02" db="EMBL/GenBank/DDBJ databases">
        <title>Deep-cultivation of Planctomycetes and their phenomic and genomic characterization uncovers novel biology.</title>
        <authorList>
            <person name="Wiegand S."/>
            <person name="Jogler M."/>
            <person name="Boedeker C."/>
            <person name="Pinto D."/>
            <person name="Vollmers J."/>
            <person name="Rivas-Marin E."/>
            <person name="Kohn T."/>
            <person name="Peeters S.H."/>
            <person name="Heuer A."/>
            <person name="Rast P."/>
            <person name="Oberbeckmann S."/>
            <person name="Bunk B."/>
            <person name="Jeske O."/>
            <person name="Meyerdierks A."/>
            <person name="Storesund J.E."/>
            <person name="Kallscheuer N."/>
            <person name="Luecker S."/>
            <person name="Lage O.M."/>
            <person name="Pohl T."/>
            <person name="Merkel B.J."/>
            <person name="Hornburger P."/>
            <person name="Mueller R.-W."/>
            <person name="Bruemmer F."/>
            <person name="Labrenz M."/>
            <person name="Spormann A.M."/>
            <person name="Op Den Camp H."/>
            <person name="Overmann J."/>
            <person name="Amann R."/>
            <person name="Jetten M.S.M."/>
            <person name="Mascher T."/>
            <person name="Medema M.H."/>
            <person name="Devos D.P."/>
            <person name="Kaster A.-K."/>
            <person name="Ovreas L."/>
            <person name="Rohde M."/>
            <person name="Galperin M.Y."/>
            <person name="Jogler C."/>
        </authorList>
    </citation>
    <scope>NUCLEOTIDE SEQUENCE [LARGE SCALE GENOMIC DNA]</scope>
    <source>
        <strain evidence="3 4">KOR34</strain>
    </source>
</reference>
<feature type="domain" description="Serine aminopeptidase S33" evidence="2">
    <location>
        <begin position="56"/>
        <end position="155"/>
    </location>
</feature>
<gene>
    <name evidence="3" type="ORF">KOR34_50550</name>
</gene>
<dbReference type="InterPro" id="IPR029058">
    <property type="entry name" value="AB_hydrolase_fold"/>
</dbReference>
<accession>A0A5C5UVR5</accession>
<sequence>MFGAAAAAWHVGGQLLQPHQITMRPPPEDFAVQSVAFDSESGDRLAGWFHQGEPGRGVVVLAHGIRTHRGSSLARARLFGEHGLSSLLFDLRCHGESTGERVTLGWQERHDIRAAVDWAKHRCTGEPVAVVGYSLGGAAAALAAPLEVDAVVLEAVFPTIEAAVGNRTSGKLGIAGPLASWALLAQLEPRTGIAPSDLRPVDAVRRLTCPVMVVGGGRDQQTTPADTRRMFQAAPEPKELVWFDDLGHRNFARWAPEKYRREVVSFVTDCLSRAAADQDARTPAEPSR</sequence>